<dbReference type="InterPro" id="IPR029058">
    <property type="entry name" value="AB_hydrolase_fold"/>
</dbReference>
<dbReference type="PANTHER" id="PTHR46438">
    <property type="entry name" value="ALPHA/BETA-HYDROLASES SUPERFAMILY PROTEIN"/>
    <property type="match status" value="1"/>
</dbReference>
<proteinExistence type="predicted"/>
<dbReference type="EMBL" id="JAAXPG010000017">
    <property type="protein sequence ID" value="NKY99716.1"/>
    <property type="molecule type" value="Genomic_DNA"/>
</dbReference>
<organism evidence="2 3">
    <name type="scientific">Nocardiopsis alborubida</name>
    <dbReference type="NCBI Taxonomy" id="146802"/>
    <lineage>
        <taxon>Bacteria</taxon>
        <taxon>Bacillati</taxon>
        <taxon>Actinomycetota</taxon>
        <taxon>Actinomycetes</taxon>
        <taxon>Streptosporangiales</taxon>
        <taxon>Nocardiopsidaceae</taxon>
        <taxon>Nocardiopsis</taxon>
    </lineage>
</organism>
<evidence type="ECO:0000313" key="3">
    <source>
        <dbReference type="Proteomes" id="UP000553209"/>
    </source>
</evidence>
<evidence type="ECO:0000259" key="1">
    <source>
        <dbReference type="Pfam" id="PF00561"/>
    </source>
</evidence>
<reference evidence="2 3" key="1">
    <citation type="submission" date="2020-04" db="EMBL/GenBank/DDBJ databases">
        <title>MicrobeNet Type strains.</title>
        <authorList>
            <person name="Nicholson A.C."/>
        </authorList>
    </citation>
    <scope>NUCLEOTIDE SEQUENCE [LARGE SCALE GENOMIC DNA]</scope>
    <source>
        <strain evidence="2 3">ATCC 23612</strain>
    </source>
</reference>
<dbReference type="Gene3D" id="3.40.50.1820">
    <property type="entry name" value="alpha/beta hydrolase"/>
    <property type="match status" value="1"/>
</dbReference>
<protein>
    <submittedName>
        <fullName evidence="2">Alpha/beta fold hydrolase</fullName>
    </submittedName>
</protein>
<dbReference type="PANTHER" id="PTHR46438:SF11">
    <property type="entry name" value="LIPASE-RELATED"/>
    <property type="match status" value="1"/>
</dbReference>
<dbReference type="PRINTS" id="PR00111">
    <property type="entry name" value="ABHYDROLASE"/>
</dbReference>
<dbReference type="Proteomes" id="UP000553209">
    <property type="component" value="Unassembled WGS sequence"/>
</dbReference>
<comment type="caution">
    <text evidence="2">The sequence shown here is derived from an EMBL/GenBank/DDBJ whole genome shotgun (WGS) entry which is preliminary data.</text>
</comment>
<gene>
    <name evidence="2" type="ORF">HGB44_18900</name>
</gene>
<keyword evidence="3" id="KW-1185">Reference proteome</keyword>
<keyword evidence="2" id="KW-0378">Hydrolase</keyword>
<dbReference type="RefSeq" id="WP_061083305.1">
    <property type="nucleotide sequence ID" value="NZ_JAAXPG010000017.1"/>
</dbReference>
<sequence length="305" mass="31840">MPHTIRTTALTALCLAVAGTGLVGCSDVRSGLEDVGAGLESAAEDVMTDGRLFTGTKTLDVEGGSLNVSCSGAPADERPVIVLMAGMGDGLDTMADLQQTLSDGDRVCSYDRFGEGGSDQPPGPQSIADVGQTLTAVLDDVAGDDPVVLVGHSLGGLIAARYAPDHQDRVRGLVLLDATSPTMLDDITEVIPESATGPGAEVRAQNLAMFQGENPESIVIDSDAEVRSAGDIPTEVIQHGVQYLGEIPEYGAELERVWTEGQEQWLQVSGDSRLSTAEESGHHIHVDQPELAVEAVRRVTDQAAA</sequence>
<name>A0A7X6RRX9_9ACTN</name>
<dbReference type="SUPFAM" id="SSF53474">
    <property type="entry name" value="alpha/beta-Hydrolases"/>
    <property type="match status" value="1"/>
</dbReference>
<accession>A0A7X6RRX9</accession>
<dbReference type="GO" id="GO:0016787">
    <property type="term" value="F:hydrolase activity"/>
    <property type="evidence" value="ECO:0007669"/>
    <property type="project" value="UniProtKB-KW"/>
</dbReference>
<dbReference type="AlphaFoldDB" id="A0A7X6RRX9"/>
<feature type="domain" description="AB hydrolase-1" evidence="1">
    <location>
        <begin position="79"/>
        <end position="189"/>
    </location>
</feature>
<dbReference type="PROSITE" id="PS51257">
    <property type="entry name" value="PROKAR_LIPOPROTEIN"/>
    <property type="match status" value="1"/>
</dbReference>
<dbReference type="Pfam" id="PF00561">
    <property type="entry name" value="Abhydrolase_1"/>
    <property type="match status" value="1"/>
</dbReference>
<dbReference type="InterPro" id="IPR000073">
    <property type="entry name" value="AB_hydrolase_1"/>
</dbReference>
<evidence type="ECO:0000313" key="2">
    <source>
        <dbReference type="EMBL" id="NKY99716.1"/>
    </source>
</evidence>